<keyword evidence="3" id="KW-1185">Reference proteome</keyword>
<evidence type="ECO:0000256" key="1">
    <source>
        <dbReference type="SAM" id="MobiDB-lite"/>
    </source>
</evidence>
<name>A0ABR3AYX4_PHYBL</name>
<dbReference type="Proteomes" id="UP001448207">
    <property type="component" value="Unassembled WGS sequence"/>
</dbReference>
<evidence type="ECO:0000313" key="2">
    <source>
        <dbReference type="EMBL" id="KAL0084298.1"/>
    </source>
</evidence>
<comment type="caution">
    <text evidence="2">The sequence shown here is derived from an EMBL/GenBank/DDBJ whole genome shotgun (WGS) entry which is preliminary data.</text>
</comment>
<sequence>MNSNNEELTHPLLYRDSVNHPNPCCNKAKSPSKSPDEIIEPRPAKAEDKDNWDLYPNMIREVENKGTPEQVERLHELEHKHN</sequence>
<dbReference type="EMBL" id="JBCLYO010000012">
    <property type="protein sequence ID" value="KAL0084298.1"/>
    <property type="molecule type" value="Genomic_DNA"/>
</dbReference>
<protein>
    <submittedName>
        <fullName evidence="2">Uncharacterized protein</fullName>
    </submittedName>
</protein>
<accession>A0ABR3AYX4</accession>
<evidence type="ECO:0000313" key="3">
    <source>
        <dbReference type="Proteomes" id="UP001448207"/>
    </source>
</evidence>
<gene>
    <name evidence="2" type="ORF">J3Q64DRAFT_1128099</name>
</gene>
<organism evidence="2 3">
    <name type="scientific">Phycomyces blakesleeanus</name>
    <dbReference type="NCBI Taxonomy" id="4837"/>
    <lineage>
        <taxon>Eukaryota</taxon>
        <taxon>Fungi</taxon>
        <taxon>Fungi incertae sedis</taxon>
        <taxon>Mucoromycota</taxon>
        <taxon>Mucoromycotina</taxon>
        <taxon>Mucoromycetes</taxon>
        <taxon>Mucorales</taxon>
        <taxon>Phycomycetaceae</taxon>
        <taxon>Phycomyces</taxon>
    </lineage>
</organism>
<feature type="compositionally biased region" description="Basic and acidic residues" evidence="1">
    <location>
        <begin position="34"/>
        <end position="50"/>
    </location>
</feature>
<reference evidence="2 3" key="1">
    <citation type="submission" date="2024-04" db="EMBL/GenBank/DDBJ databases">
        <title>Symmetric and asymmetric DNA N6-adenine methylation regulates different biological responses in Mucorales.</title>
        <authorList>
            <consortium name="Lawrence Berkeley National Laboratory"/>
            <person name="Lax C."/>
            <person name="Mondo S.J."/>
            <person name="Osorio-Concepcion M."/>
            <person name="Muszewska A."/>
            <person name="Corrochano-Luque M."/>
            <person name="Gutierrez G."/>
            <person name="Riley R."/>
            <person name="Lipzen A."/>
            <person name="Guo J."/>
            <person name="Hundley H."/>
            <person name="Amirebrahimi M."/>
            <person name="Ng V."/>
            <person name="Lorenzo-Gutierrez D."/>
            <person name="Binder U."/>
            <person name="Yang J."/>
            <person name="Song Y."/>
            <person name="Canovas D."/>
            <person name="Navarro E."/>
            <person name="Freitag M."/>
            <person name="Gabaldon T."/>
            <person name="Grigoriev I.V."/>
            <person name="Corrochano L.M."/>
            <person name="Nicolas F.E."/>
            <person name="Garre V."/>
        </authorList>
    </citation>
    <scope>NUCLEOTIDE SEQUENCE [LARGE SCALE GENOMIC DNA]</scope>
    <source>
        <strain evidence="2 3">L51</strain>
    </source>
</reference>
<feature type="region of interest" description="Disordered" evidence="1">
    <location>
        <begin position="1"/>
        <end position="50"/>
    </location>
</feature>
<feature type="region of interest" description="Disordered" evidence="1">
    <location>
        <begin position="63"/>
        <end position="82"/>
    </location>
</feature>
<proteinExistence type="predicted"/>